<proteinExistence type="inferred from homology"/>
<dbReference type="InterPro" id="IPR011004">
    <property type="entry name" value="Trimer_LpxA-like_sf"/>
</dbReference>
<dbReference type="Gene3D" id="1.25.40.180">
    <property type="match status" value="1"/>
</dbReference>
<evidence type="ECO:0000256" key="7">
    <source>
        <dbReference type="ARBA" id="ARBA00044345"/>
    </source>
</evidence>
<dbReference type="SUPFAM" id="SSF48371">
    <property type="entry name" value="ARM repeat"/>
    <property type="match status" value="1"/>
</dbReference>
<dbReference type="GO" id="GO:0005085">
    <property type="term" value="F:guanyl-nucleotide exchange factor activity"/>
    <property type="evidence" value="ECO:0007669"/>
    <property type="project" value="InterPro"/>
</dbReference>
<dbReference type="GO" id="GO:0005851">
    <property type="term" value="C:eukaryotic translation initiation factor 2B complex"/>
    <property type="evidence" value="ECO:0007669"/>
    <property type="project" value="TreeGrafter"/>
</dbReference>
<dbReference type="FunFam" id="1.25.40.180:FF:000022">
    <property type="entry name" value="Translation initiation factor eIF-2B epsilon subunit"/>
    <property type="match status" value="1"/>
</dbReference>
<dbReference type="GO" id="GO:0003743">
    <property type="term" value="F:translation initiation factor activity"/>
    <property type="evidence" value="ECO:0007669"/>
    <property type="project" value="UniProtKB-KW"/>
</dbReference>
<evidence type="ECO:0000313" key="11">
    <source>
        <dbReference type="Proteomes" id="UP001152795"/>
    </source>
</evidence>
<dbReference type="InterPro" id="IPR044123">
    <property type="entry name" value="W2_eIF2B_epsilon"/>
</dbReference>
<comment type="subcellular location">
    <subcellularLocation>
        <location evidence="1">Cytoplasm</location>
        <location evidence="1">Cytosol</location>
    </subcellularLocation>
</comment>
<keyword evidence="11" id="KW-1185">Reference proteome</keyword>
<dbReference type="EMBL" id="CACRXK020002000">
    <property type="protein sequence ID" value="CAB3992205.1"/>
    <property type="molecule type" value="Genomic_DNA"/>
</dbReference>
<dbReference type="SUPFAM" id="SSF53448">
    <property type="entry name" value="Nucleotide-diphospho-sugar transferases"/>
    <property type="match status" value="1"/>
</dbReference>
<dbReference type="Pfam" id="PF25084">
    <property type="entry name" value="LbH_EIF2B"/>
    <property type="match status" value="1"/>
</dbReference>
<dbReference type="SUPFAM" id="SSF51161">
    <property type="entry name" value="Trimeric LpxA-like enzymes"/>
    <property type="match status" value="1"/>
</dbReference>
<evidence type="ECO:0000256" key="5">
    <source>
        <dbReference type="ARBA" id="ARBA00022917"/>
    </source>
</evidence>
<evidence type="ECO:0000256" key="4">
    <source>
        <dbReference type="ARBA" id="ARBA00022540"/>
    </source>
</evidence>
<evidence type="ECO:0000256" key="1">
    <source>
        <dbReference type="ARBA" id="ARBA00004514"/>
    </source>
</evidence>
<dbReference type="Proteomes" id="UP001152795">
    <property type="component" value="Unassembled WGS sequence"/>
</dbReference>
<dbReference type="InterPro" id="IPR003307">
    <property type="entry name" value="W2_domain"/>
</dbReference>
<comment type="caution">
    <text evidence="10">The sequence shown here is derived from an EMBL/GenBank/DDBJ whole genome shotgun (WGS) entry which is preliminary data.</text>
</comment>
<dbReference type="Gene3D" id="3.90.550.10">
    <property type="entry name" value="Spore Coat Polysaccharide Biosynthesis Protein SpsA, Chain A"/>
    <property type="match status" value="1"/>
</dbReference>
<dbReference type="PANTHER" id="PTHR45887:SF1">
    <property type="entry name" value="TRANSLATION INITIATION FACTOR EIF-2B SUBUNIT EPSILON"/>
    <property type="match status" value="1"/>
</dbReference>
<evidence type="ECO:0000256" key="2">
    <source>
        <dbReference type="ARBA" id="ARBA00007878"/>
    </source>
</evidence>
<reference evidence="10" key="1">
    <citation type="submission" date="2020-04" db="EMBL/GenBank/DDBJ databases">
        <authorList>
            <person name="Alioto T."/>
            <person name="Alioto T."/>
            <person name="Gomez Garrido J."/>
        </authorList>
    </citation>
    <scope>NUCLEOTIDE SEQUENCE</scope>
    <source>
        <strain evidence="10">A484AB</strain>
    </source>
</reference>
<gene>
    <name evidence="10" type="ORF">PACLA_8A042141</name>
</gene>
<evidence type="ECO:0000313" key="10">
    <source>
        <dbReference type="EMBL" id="CAB3992205.1"/>
    </source>
</evidence>
<accession>A0A7D9DS07</accession>
<comment type="subunit">
    <text evidence="8">Component of the translation initiation factor 2B (eIF2B) complex which is a heterodecamer of two sets of five different subunits: alpha, beta, gamma, delta and epsilon. Subunits alpha, beta and delta comprise a regulatory subcomplex and subunits epsilon and gamma comprise a catalytic subcomplex. Within the complex, the hexameric regulatory complex resides at the center, with the two heterodimeric catalytic subcomplexes bound on opposite sides.</text>
</comment>
<evidence type="ECO:0000256" key="8">
    <source>
        <dbReference type="ARBA" id="ARBA00046432"/>
    </source>
</evidence>
<evidence type="ECO:0000256" key="6">
    <source>
        <dbReference type="ARBA" id="ARBA00044144"/>
    </source>
</evidence>
<dbReference type="InterPro" id="IPR051956">
    <property type="entry name" value="eIF2B_epsilon"/>
</dbReference>
<keyword evidence="4 10" id="KW-0396">Initiation factor</keyword>
<dbReference type="SMART" id="SM00515">
    <property type="entry name" value="eIF5C"/>
    <property type="match status" value="1"/>
</dbReference>
<dbReference type="InterPro" id="IPR016024">
    <property type="entry name" value="ARM-type_fold"/>
</dbReference>
<feature type="region of interest" description="Disordered" evidence="9">
    <location>
        <begin position="430"/>
        <end position="452"/>
    </location>
</feature>
<dbReference type="GO" id="GO:0005829">
    <property type="term" value="C:cytosol"/>
    <property type="evidence" value="ECO:0007669"/>
    <property type="project" value="UniProtKB-SubCell"/>
</dbReference>
<keyword evidence="5" id="KW-0648">Protein biosynthesis</keyword>
<keyword evidence="3" id="KW-0963">Cytoplasm</keyword>
<dbReference type="Pfam" id="PF02020">
    <property type="entry name" value="W2"/>
    <property type="match status" value="1"/>
</dbReference>
<dbReference type="PANTHER" id="PTHR45887">
    <property type="entry name" value="TRANSLATION INITIATION FACTOR EIF-2B SUBUNIT EPSILON"/>
    <property type="match status" value="1"/>
</dbReference>
<dbReference type="OrthoDB" id="424572at2759"/>
<comment type="similarity">
    <text evidence="2">Belongs to the eIF-2B gamma/epsilon subunits family.</text>
</comment>
<organism evidence="10 11">
    <name type="scientific">Paramuricea clavata</name>
    <name type="common">Red gorgonian</name>
    <name type="synonym">Violescent sea-whip</name>
    <dbReference type="NCBI Taxonomy" id="317549"/>
    <lineage>
        <taxon>Eukaryota</taxon>
        <taxon>Metazoa</taxon>
        <taxon>Cnidaria</taxon>
        <taxon>Anthozoa</taxon>
        <taxon>Octocorallia</taxon>
        <taxon>Malacalcyonacea</taxon>
        <taxon>Plexauridae</taxon>
        <taxon>Paramuricea</taxon>
    </lineage>
</organism>
<dbReference type="GO" id="GO:0031369">
    <property type="term" value="F:translation initiation factor binding"/>
    <property type="evidence" value="ECO:0007669"/>
    <property type="project" value="InterPro"/>
</dbReference>
<dbReference type="Gene3D" id="2.160.10.10">
    <property type="entry name" value="Hexapeptide repeat proteins"/>
    <property type="match status" value="1"/>
</dbReference>
<dbReference type="InterPro" id="IPR029044">
    <property type="entry name" value="Nucleotide-diphossugar_trans"/>
</dbReference>
<protein>
    <recommendedName>
        <fullName evidence="6">Translation initiation factor eIF2B subunit epsilon</fullName>
    </recommendedName>
    <alternativeName>
        <fullName evidence="7">eIF2B GDP-GTP exchange factor subunit epsilon</fullName>
    </alternativeName>
</protein>
<sequence length="623" mass="70736">MGSGVKEIFVFCSYHVEQIINYIKDPEWSAKRSTCTFHTVLSEGCMSLGDALREIDRQAFIKTDFILVHGDLVSNIKLDKVLKEHKERRQKSKSSIMTMIYKPAAPDHKTRSAEDDVFLAIASSSNRILHWEKTYKKNKFWLPLELFIENTDVKLRYDLLDCGISVCSTEVPQLFTDNFDYQTKDDFVRGIIINEEVMGNKIHCYVVDDEYGARITNLQMYDSISKDIIRRWAYPVVPDNGILHSDDRYIYNRHNVYFGPGVLLARDCILEQDVVVGSGSSVGTGSVIRNSVIGKQCVIGDNVVIEDSYIWDGVKVENNCRISKSLLCDKVLVKQNVTTQKGCILSFNVVVGPDIDLRPGVKITFKKAENKDDFGMGELSLVDKSNDESCNAEEVGTDGRGYVWKKEVDSDGEDEQELIDFWGHSSANISEEESSDDSMSAGSPTSSPPPEDAKLFYNEVLDTVRNGIANKVNPDNLVLEINASKYAYNVTFEELNHAVTKTFLECIFSGLTAYQQDVLKDMKKAVSHCHPLFAHYMKEAENQRVGILAAEEFFIQNEEMSPAFQTFLHLMYDREVFDEGVILDWFKSPSQDDSLGNENQEKIREQVSRFITWLEEAEEESDD</sequence>
<name>A0A7D9DS07_PARCT</name>
<dbReference type="AlphaFoldDB" id="A0A7D9DS07"/>
<dbReference type="CDD" id="cd11558">
    <property type="entry name" value="W2_eIF2B_epsilon"/>
    <property type="match status" value="1"/>
</dbReference>
<evidence type="ECO:0000256" key="9">
    <source>
        <dbReference type="SAM" id="MobiDB-lite"/>
    </source>
</evidence>
<dbReference type="InterPro" id="IPR056764">
    <property type="entry name" value="LbH_EIF2B3/5"/>
</dbReference>
<dbReference type="PROSITE" id="PS51363">
    <property type="entry name" value="W2"/>
    <property type="match status" value="1"/>
</dbReference>
<evidence type="ECO:0000256" key="3">
    <source>
        <dbReference type="ARBA" id="ARBA00022490"/>
    </source>
</evidence>